<accession>A0A521G0U3</accession>
<organism evidence="4 5">
    <name type="scientific">Candidatus Electronema aureum</name>
    <dbReference type="NCBI Taxonomy" id="2005002"/>
    <lineage>
        <taxon>Bacteria</taxon>
        <taxon>Pseudomonadati</taxon>
        <taxon>Thermodesulfobacteriota</taxon>
        <taxon>Desulfobulbia</taxon>
        <taxon>Desulfobulbales</taxon>
        <taxon>Desulfobulbaceae</taxon>
        <taxon>Candidatus Electronema</taxon>
    </lineage>
</organism>
<feature type="signal peptide" evidence="3">
    <location>
        <begin position="1"/>
        <end position="22"/>
    </location>
</feature>
<dbReference type="EMBL" id="NQJD01000021">
    <property type="protein sequence ID" value="TAA74625.1"/>
    <property type="molecule type" value="Genomic_DNA"/>
</dbReference>
<reference evidence="4" key="1">
    <citation type="submission" date="2017-07" db="EMBL/GenBank/DDBJ databases">
        <title>The cable genome - Insights into the physiology and evolution of filamentous bacteria capable of sulfide oxidation via long distance electron transfer.</title>
        <authorList>
            <person name="Thorup C."/>
            <person name="Bjerg J.T."/>
            <person name="Schreiber L."/>
            <person name="Nielsen L.P."/>
            <person name="Kjeldsen K.U."/>
            <person name="Boesen T."/>
            <person name="Boggild A."/>
            <person name="Meysman F."/>
            <person name="Geelhoed J."/>
            <person name="Schramm A."/>
        </authorList>
    </citation>
    <scope>NUCLEOTIDE SEQUENCE [LARGE SCALE GENOMIC DNA]</scope>
    <source>
        <strain evidence="4">GS</strain>
    </source>
</reference>
<evidence type="ECO:0000313" key="4">
    <source>
        <dbReference type="EMBL" id="TAA74625.1"/>
    </source>
</evidence>
<keyword evidence="4" id="KW-0449">Lipoprotein</keyword>
<feature type="chain" id="PRO_5021794274" evidence="3">
    <location>
        <begin position="23"/>
        <end position="255"/>
    </location>
</feature>
<sequence length="255" mass="28451">MKTYLRVVLLLCLALCGNTAQATESSGETSVLDDSFYESTPNEDTVPDPFEHFNRLMFEVNDVTYTWVMEPVASVYSRTLPEDIRQVADNFCYNLQEPVRFINALLQLRFSDAGIVLTRFAVNTIGGVGGLGDVAGTEFGFKRVEAGLGETLEYWGVGDGFYLVMPVLGATTLREFAGTTVDGLSMTPYYFFADSWREGAAIYMGRRVNNLSLRLGEYEGLKQLTIDPYAALRDGYFQSRAQSRKHSAPRTDDKL</sequence>
<keyword evidence="2 3" id="KW-0732">Signal</keyword>
<evidence type="ECO:0000256" key="3">
    <source>
        <dbReference type="SAM" id="SignalP"/>
    </source>
</evidence>
<proteinExistence type="inferred from homology"/>
<dbReference type="InterPro" id="IPR007428">
    <property type="entry name" value="MlaA"/>
</dbReference>
<evidence type="ECO:0000313" key="5">
    <source>
        <dbReference type="Proteomes" id="UP000316238"/>
    </source>
</evidence>
<name>A0A521G0U3_9BACT</name>
<evidence type="ECO:0000256" key="2">
    <source>
        <dbReference type="ARBA" id="ARBA00022729"/>
    </source>
</evidence>
<comment type="caution">
    <text evidence="4">The sequence shown here is derived from an EMBL/GenBank/DDBJ whole genome shotgun (WGS) entry which is preliminary data.</text>
</comment>
<dbReference type="PANTHER" id="PTHR30035:SF3">
    <property type="entry name" value="INTERMEMBRANE PHOSPHOLIPID TRANSPORT SYSTEM LIPOPROTEIN MLAA"/>
    <property type="match status" value="1"/>
</dbReference>
<dbReference type="Proteomes" id="UP000316238">
    <property type="component" value="Unassembled WGS sequence"/>
</dbReference>
<dbReference type="GO" id="GO:0016020">
    <property type="term" value="C:membrane"/>
    <property type="evidence" value="ECO:0007669"/>
    <property type="project" value="InterPro"/>
</dbReference>
<evidence type="ECO:0000256" key="1">
    <source>
        <dbReference type="ARBA" id="ARBA00010634"/>
    </source>
</evidence>
<comment type="similarity">
    <text evidence="1">Belongs to the MlaA family.</text>
</comment>
<keyword evidence="5" id="KW-1185">Reference proteome</keyword>
<dbReference type="Pfam" id="PF04333">
    <property type="entry name" value="MlaA"/>
    <property type="match status" value="1"/>
</dbReference>
<dbReference type="GO" id="GO:0120010">
    <property type="term" value="P:intermembrane phospholipid transfer"/>
    <property type="evidence" value="ECO:0007669"/>
    <property type="project" value="TreeGrafter"/>
</dbReference>
<dbReference type="PRINTS" id="PR01805">
    <property type="entry name" value="VACJLIPOPROT"/>
</dbReference>
<dbReference type="PANTHER" id="PTHR30035">
    <property type="entry name" value="LIPOPROTEIN VACJ-RELATED"/>
    <property type="match status" value="1"/>
</dbReference>
<dbReference type="AlphaFoldDB" id="A0A521G0U3"/>
<protein>
    <submittedName>
        <fullName evidence="4">Phospholipid-binding lipoprotein MlaA</fullName>
    </submittedName>
</protein>
<gene>
    <name evidence="4" type="ORF">CDV28_12119</name>
</gene>